<dbReference type="AlphaFoldDB" id="A1VLS5"/>
<name>A1VLS5_POLNA</name>
<feature type="region of interest" description="Disordered" evidence="1">
    <location>
        <begin position="1"/>
        <end position="30"/>
    </location>
</feature>
<proteinExistence type="predicted"/>
<dbReference type="eggNOG" id="COG4575">
    <property type="taxonomic scope" value="Bacteria"/>
</dbReference>
<feature type="compositionally biased region" description="Low complexity" evidence="1">
    <location>
        <begin position="1"/>
        <end position="16"/>
    </location>
</feature>
<feature type="domain" description="DUF883" evidence="2">
    <location>
        <begin position="96"/>
        <end position="122"/>
    </location>
</feature>
<dbReference type="HOGENOM" id="CLU_2118832_0_0_4"/>
<accession>A1VLS5</accession>
<gene>
    <name evidence="3" type="ordered locus">Pnap_1288</name>
</gene>
<dbReference type="Proteomes" id="UP000000644">
    <property type="component" value="Chromosome"/>
</dbReference>
<dbReference type="OrthoDB" id="8905483at2"/>
<dbReference type="KEGG" id="pna:Pnap_1288"/>
<dbReference type="Pfam" id="PF19029">
    <property type="entry name" value="DUF883_C"/>
    <property type="match status" value="1"/>
</dbReference>
<evidence type="ECO:0000313" key="3">
    <source>
        <dbReference type="EMBL" id="ABM36603.1"/>
    </source>
</evidence>
<protein>
    <recommendedName>
        <fullName evidence="2">DUF883 domain-containing protein</fullName>
    </recommendedName>
</protein>
<reference evidence="4" key="1">
    <citation type="journal article" date="2009" name="Environ. Microbiol.">
        <title>The genome of Polaromonas naphthalenivorans strain CJ2, isolated from coal tar-contaminated sediment, reveals physiological and metabolic versatility and evolution through extensive horizontal gene transfer.</title>
        <authorList>
            <person name="Yagi J.M."/>
            <person name="Sims D."/>
            <person name="Brettin T."/>
            <person name="Bruce D."/>
            <person name="Madsen E.L."/>
        </authorList>
    </citation>
    <scope>NUCLEOTIDE SEQUENCE [LARGE SCALE GENOMIC DNA]</scope>
    <source>
        <strain evidence="4">CJ2</strain>
    </source>
</reference>
<sequence length="122" mass="12469">MENSTSQPGQGSSGTPDATDAAGVVQRSVESAGSALHSTIDKVADPARNTVNRASTAAHETVDKLASGAAHVVDRFSEQAARVAEAPSRAIDCSKSWVQDKPLEAVGAALALGFIIGRLTAR</sequence>
<evidence type="ECO:0000259" key="2">
    <source>
        <dbReference type="Pfam" id="PF19029"/>
    </source>
</evidence>
<evidence type="ECO:0000313" key="4">
    <source>
        <dbReference type="Proteomes" id="UP000000644"/>
    </source>
</evidence>
<evidence type="ECO:0000256" key="1">
    <source>
        <dbReference type="SAM" id="MobiDB-lite"/>
    </source>
</evidence>
<dbReference type="EMBL" id="CP000529">
    <property type="protein sequence ID" value="ABM36603.1"/>
    <property type="molecule type" value="Genomic_DNA"/>
</dbReference>
<organism evidence="3 4">
    <name type="scientific">Polaromonas naphthalenivorans (strain CJ2)</name>
    <dbReference type="NCBI Taxonomy" id="365044"/>
    <lineage>
        <taxon>Bacteria</taxon>
        <taxon>Pseudomonadati</taxon>
        <taxon>Pseudomonadota</taxon>
        <taxon>Betaproteobacteria</taxon>
        <taxon>Burkholderiales</taxon>
        <taxon>Comamonadaceae</taxon>
        <taxon>Polaromonas</taxon>
    </lineage>
</organism>
<dbReference type="InterPro" id="IPR043605">
    <property type="entry name" value="DUF883_C"/>
</dbReference>
<dbReference type="RefSeq" id="WP_011800694.1">
    <property type="nucleotide sequence ID" value="NC_008781.1"/>
</dbReference>
<keyword evidence="4" id="KW-1185">Reference proteome</keyword>